<comment type="caution">
    <text evidence="1">The sequence shown here is derived from an EMBL/GenBank/DDBJ whole genome shotgun (WGS) entry which is preliminary data.</text>
</comment>
<accession>A0ACC2MPR4</accession>
<evidence type="ECO:0000313" key="2">
    <source>
        <dbReference type="Proteomes" id="UP001234297"/>
    </source>
</evidence>
<sequence length="156" mass="18090">MSDRTRMNMIVVVAENGDEHHLQVDLMHHVSDVKHHMQLVLGIPARRQALYFNHAELMDATEMAFLGLDSARTTLVINQEENRFNVIIKMETSEIIVEVEEMDYVRQLKEKIYQRIGGPHGERVVLHYEGVEMTNRRRLCLYGVGMNSEIIATFQP</sequence>
<evidence type="ECO:0000313" key="1">
    <source>
        <dbReference type="EMBL" id="KAJ8647633.1"/>
    </source>
</evidence>
<name>A0ACC2MPR4_PERAE</name>
<reference evidence="1 2" key="1">
    <citation type="journal article" date="2022" name="Hortic Res">
        <title>A haplotype resolved chromosomal level avocado genome allows analysis of novel avocado genes.</title>
        <authorList>
            <person name="Nath O."/>
            <person name="Fletcher S.J."/>
            <person name="Hayward A."/>
            <person name="Shaw L.M."/>
            <person name="Masouleh A.K."/>
            <person name="Furtado A."/>
            <person name="Henry R.J."/>
            <person name="Mitter N."/>
        </authorList>
    </citation>
    <scope>NUCLEOTIDE SEQUENCE [LARGE SCALE GENOMIC DNA]</scope>
    <source>
        <strain evidence="2">cv. Hass</strain>
    </source>
</reference>
<gene>
    <name evidence="1" type="ORF">MRB53_000656</name>
</gene>
<dbReference type="EMBL" id="CM056809">
    <property type="protein sequence ID" value="KAJ8647633.1"/>
    <property type="molecule type" value="Genomic_DNA"/>
</dbReference>
<dbReference type="Proteomes" id="UP001234297">
    <property type="component" value="Chromosome 1"/>
</dbReference>
<organism evidence="1 2">
    <name type="scientific">Persea americana</name>
    <name type="common">Avocado</name>
    <dbReference type="NCBI Taxonomy" id="3435"/>
    <lineage>
        <taxon>Eukaryota</taxon>
        <taxon>Viridiplantae</taxon>
        <taxon>Streptophyta</taxon>
        <taxon>Embryophyta</taxon>
        <taxon>Tracheophyta</taxon>
        <taxon>Spermatophyta</taxon>
        <taxon>Magnoliopsida</taxon>
        <taxon>Magnoliidae</taxon>
        <taxon>Laurales</taxon>
        <taxon>Lauraceae</taxon>
        <taxon>Persea</taxon>
    </lineage>
</organism>
<proteinExistence type="predicted"/>
<protein>
    <submittedName>
        <fullName evidence="1">Uncharacterized protein</fullName>
    </submittedName>
</protein>
<keyword evidence="2" id="KW-1185">Reference proteome</keyword>